<keyword evidence="10" id="KW-1185">Reference proteome</keyword>
<dbReference type="Pfam" id="PF02146">
    <property type="entry name" value="SIR2"/>
    <property type="match status" value="1"/>
</dbReference>
<dbReference type="InterPro" id="IPR003000">
    <property type="entry name" value="Sirtuin"/>
</dbReference>
<protein>
    <submittedName>
        <fullName evidence="8">CYFA0S05e04720g1_1</fullName>
    </submittedName>
    <submittedName>
        <fullName evidence="9">NAD-dependent protein deacylase</fullName>
    </submittedName>
</protein>
<dbReference type="InterPro" id="IPR050134">
    <property type="entry name" value="NAD-dep_sirtuin_deacylases"/>
</dbReference>
<comment type="similarity">
    <text evidence="1">Belongs to the sirtuin family. Class I subfamily.</text>
</comment>
<dbReference type="PANTHER" id="PTHR11085">
    <property type="entry name" value="NAD-DEPENDENT PROTEIN DEACYLASE SIRTUIN-5, MITOCHONDRIAL-RELATED"/>
    <property type="match status" value="1"/>
</dbReference>
<evidence type="ECO:0000313" key="9">
    <source>
        <dbReference type="EMBL" id="ONH67921.1"/>
    </source>
</evidence>
<evidence type="ECO:0000256" key="4">
    <source>
        <dbReference type="ARBA" id="ARBA00023027"/>
    </source>
</evidence>
<keyword evidence="5" id="KW-0479">Metal-binding</keyword>
<dbReference type="SUPFAM" id="SSF52467">
    <property type="entry name" value="DHS-like NAD/FAD-binding domain"/>
    <property type="match status" value="1"/>
</dbReference>
<dbReference type="PROSITE" id="PS50305">
    <property type="entry name" value="SIRTUIN"/>
    <property type="match status" value="1"/>
</dbReference>
<accession>A0A061AUE6</accession>
<evidence type="ECO:0000313" key="10">
    <source>
        <dbReference type="Proteomes" id="UP000189513"/>
    </source>
</evidence>
<dbReference type="VEuPathDB" id="FungiDB:BON22_2067"/>
<feature type="binding site" evidence="5">
    <location>
        <position position="146"/>
    </location>
    <ligand>
        <name>Zn(2+)</name>
        <dbReference type="ChEBI" id="CHEBI:29105"/>
    </ligand>
</feature>
<gene>
    <name evidence="9" type="ORF">BON22_2067</name>
    <name evidence="8" type="ORF">CYFA0S_05e04720g</name>
</gene>
<dbReference type="AlphaFoldDB" id="A0A061AUE6"/>
<evidence type="ECO:0000256" key="2">
    <source>
        <dbReference type="ARBA" id="ARBA00022491"/>
    </source>
</evidence>
<dbReference type="OrthoDB" id="424302at2759"/>
<feature type="binding site" evidence="5">
    <location>
        <position position="259"/>
    </location>
    <ligand>
        <name>Zn(2+)</name>
        <dbReference type="ChEBI" id="CHEBI:29105"/>
    </ligand>
</feature>
<dbReference type="InterPro" id="IPR029035">
    <property type="entry name" value="DHS-like_NAD/FAD-binding_dom"/>
</dbReference>
<evidence type="ECO:0000259" key="7">
    <source>
        <dbReference type="PROSITE" id="PS50305"/>
    </source>
</evidence>
<name>A0A061AUE6_CYBFA</name>
<proteinExistence type="inferred from homology"/>
<dbReference type="GO" id="GO:0070403">
    <property type="term" value="F:NAD+ binding"/>
    <property type="evidence" value="ECO:0007669"/>
    <property type="project" value="InterPro"/>
</dbReference>
<evidence type="ECO:0000256" key="3">
    <source>
        <dbReference type="ARBA" id="ARBA00022679"/>
    </source>
</evidence>
<evidence type="ECO:0000256" key="6">
    <source>
        <dbReference type="SAM" id="MobiDB-lite"/>
    </source>
</evidence>
<dbReference type="OMA" id="LIHMHGE"/>
<reference evidence="10" key="2">
    <citation type="journal article" date="2017" name="Genome Announc.">
        <title>Genome sequences of Cyberlindnera fabianii 65, Pichia kudriavzevii 129, and Saccharomyces cerevisiae 131 isolated from fermented masau fruits in Zimbabwe.</title>
        <authorList>
            <person name="van Rijswijck I.M.H."/>
            <person name="Derks M.F.L."/>
            <person name="Abee T."/>
            <person name="de Ridder D."/>
            <person name="Smid E.J."/>
        </authorList>
    </citation>
    <scope>NUCLEOTIDE SEQUENCE [LARGE SCALE GENOMIC DNA]</scope>
    <source>
        <strain evidence="10">65</strain>
    </source>
</reference>
<dbReference type="GO" id="GO:0017136">
    <property type="term" value="F:histone deacetylase activity, NAD-dependent"/>
    <property type="evidence" value="ECO:0007669"/>
    <property type="project" value="TreeGrafter"/>
</dbReference>
<feature type="domain" description="Deacetylase sirtuin-type" evidence="7">
    <location>
        <begin position="11"/>
        <end position="363"/>
    </location>
</feature>
<evidence type="ECO:0000313" key="8">
    <source>
        <dbReference type="EMBL" id="CDR40808.1"/>
    </source>
</evidence>
<feature type="binding site" evidence="5">
    <location>
        <position position="262"/>
    </location>
    <ligand>
        <name>Zn(2+)</name>
        <dbReference type="ChEBI" id="CHEBI:29105"/>
    </ligand>
</feature>
<sequence length="372" mass="41537">MPVRLPSRPLTTEEQAHLATFHKHLLRSRTILAVVGAGLSASSGLPTFRGAGGLWRNYASIDLATPEAFLADPGLVWQFYSSRRYQALKVRPNKGHFALAELGRRMEDNGKKFMMLTQNVDGLDIRAGHDPKTCLELHGSLFTLKCTSFACTYVEKGNREHPLVKALEGKEDEFIVQKGRKRVRDEEQEESMKKVKPDTTNQEEEGRKCDSEATSDLEDTKSKIQDNVDNHSTETVDEGGSSPEYKPVEHIPEDELPHCPRCKSGLLRPGVVWFGESLPLDVIDKADQFLVDNEVDLCLVIGTSGTVWPAMGYVERVKGTGKVAVFNMDEKDIEMTKERGGWGFAGDAAEWLPLALEPLIGSDFLPRNWKRL</sequence>
<reference evidence="8" key="1">
    <citation type="journal article" date="2014" name="Genome Announc.">
        <title>Genome sequence of the yeast Cyberlindnera fabianii (Hansenula fabianii).</title>
        <authorList>
            <person name="Freel K.C."/>
            <person name="Sarilar V."/>
            <person name="Neuveglise C."/>
            <person name="Devillers H."/>
            <person name="Friedrich A."/>
            <person name="Schacherer J."/>
        </authorList>
    </citation>
    <scope>NUCLEOTIDE SEQUENCE</scope>
    <source>
        <strain evidence="8">YJS4271</strain>
    </source>
</reference>
<feature type="binding site" evidence="5">
    <location>
        <position position="151"/>
    </location>
    <ligand>
        <name>Zn(2+)</name>
        <dbReference type="ChEBI" id="CHEBI:29105"/>
    </ligand>
</feature>
<feature type="compositionally biased region" description="Basic and acidic residues" evidence="6">
    <location>
        <begin position="218"/>
        <end position="234"/>
    </location>
</feature>
<keyword evidence="2" id="KW-0678">Repressor</keyword>
<dbReference type="InterPro" id="IPR026590">
    <property type="entry name" value="Ssirtuin_cat_dom"/>
</dbReference>
<reference evidence="9" key="3">
    <citation type="submission" date="2017-01" db="EMBL/GenBank/DDBJ databases">
        <authorList>
            <person name="Mah S.A."/>
            <person name="Swanson W.J."/>
            <person name="Moy G.W."/>
            <person name="Vacquier V.D."/>
        </authorList>
    </citation>
    <scope>NUCLEOTIDE SEQUENCE [LARGE SCALE GENOMIC DNA]</scope>
    <source>
        <strain evidence="9">65</strain>
    </source>
</reference>
<dbReference type="PANTHER" id="PTHR11085:SF10">
    <property type="entry name" value="NAD-DEPENDENT PROTEIN DEACYLASE SIRTUIN-5, MITOCHONDRIAL-RELATED"/>
    <property type="match status" value="1"/>
</dbReference>
<dbReference type="STRING" id="36022.A0A061AUE6"/>
<organism evidence="8">
    <name type="scientific">Cyberlindnera fabianii</name>
    <name type="common">Yeast</name>
    <name type="synonym">Hansenula fabianii</name>
    <dbReference type="NCBI Taxonomy" id="36022"/>
    <lineage>
        <taxon>Eukaryota</taxon>
        <taxon>Fungi</taxon>
        <taxon>Dikarya</taxon>
        <taxon>Ascomycota</taxon>
        <taxon>Saccharomycotina</taxon>
        <taxon>Saccharomycetes</taxon>
        <taxon>Phaffomycetales</taxon>
        <taxon>Phaffomycetaceae</taxon>
        <taxon>Cyberlindnera</taxon>
    </lineage>
</organism>
<evidence type="ECO:0000256" key="1">
    <source>
        <dbReference type="ARBA" id="ARBA00006924"/>
    </source>
</evidence>
<dbReference type="Gene3D" id="3.40.50.1220">
    <property type="entry name" value="TPP-binding domain"/>
    <property type="match status" value="2"/>
</dbReference>
<dbReference type="GO" id="GO:0046872">
    <property type="term" value="F:metal ion binding"/>
    <property type="evidence" value="ECO:0007669"/>
    <property type="project" value="UniProtKB-KW"/>
</dbReference>
<feature type="region of interest" description="Disordered" evidence="6">
    <location>
        <begin position="179"/>
        <end position="248"/>
    </location>
</feature>
<keyword evidence="4" id="KW-0520">NAD</keyword>
<keyword evidence="5" id="KW-0862">Zinc</keyword>
<feature type="active site" description="Proton acceptor" evidence="5">
    <location>
        <position position="138"/>
    </location>
</feature>
<dbReference type="EMBL" id="LK052890">
    <property type="protein sequence ID" value="CDR40808.1"/>
    <property type="molecule type" value="Genomic_DNA"/>
</dbReference>
<dbReference type="EMBL" id="MPUK01000003">
    <property type="protein sequence ID" value="ONH67921.1"/>
    <property type="molecule type" value="Genomic_DNA"/>
</dbReference>
<evidence type="ECO:0000256" key="5">
    <source>
        <dbReference type="PROSITE-ProRule" id="PRU00236"/>
    </source>
</evidence>
<keyword evidence="3" id="KW-0808">Transferase</keyword>
<dbReference type="GO" id="GO:0005634">
    <property type="term" value="C:nucleus"/>
    <property type="evidence" value="ECO:0007669"/>
    <property type="project" value="TreeGrafter"/>
</dbReference>
<dbReference type="Proteomes" id="UP000189513">
    <property type="component" value="Unassembled WGS sequence"/>
</dbReference>